<name>E3IXF5_PSEI1</name>
<gene>
    <name evidence="2" type="ordered locus">FraEuI1c_0897</name>
</gene>
<dbReference type="InParanoid" id="E3IXF5"/>
<feature type="region of interest" description="Disordered" evidence="1">
    <location>
        <begin position="1"/>
        <end position="20"/>
    </location>
</feature>
<accession>E3IXF5</accession>
<keyword evidence="3" id="KW-1185">Reference proteome</keyword>
<dbReference type="HOGENOM" id="CLU_2699337_0_0_11"/>
<evidence type="ECO:0000256" key="1">
    <source>
        <dbReference type="SAM" id="MobiDB-lite"/>
    </source>
</evidence>
<protein>
    <submittedName>
        <fullName evidence="2">Uncharacterized protein</fullName>
    </submittedName>
</protein>
<dbReference type="KEGG" id="fri:FraEuI1c_0897"/>
<sequence>MGTNRHQTRRCPTSRGASADVRAPCHVDDEQLVNGDYYIDRRPAPLVPLVENGAFRRALWLRSAELVGVSATA</sequence>
<dbReference type="Proteomes" id="UP000002484">
    <property type="component" value="Chromosome"/>
</dbReference>
<dbReference type="OrthoDB" id="3237043at2"/>
<dbReference type="AlphaFoldDB" id="E3IXF5"/>
<reference evidence="2 3" key="1">
    <citation type="submission" date="2010-10" db="EMBL/GenBank/DDBJ databases">
        <title>Complete sequence of Frankia sp. EuI1c.</title>
        <authorList>
            <consortium name="US DOE Joint Genome Institute"/>
            <person name="Lucas S."/>
            <person name="Copeland A."/>
            <person name="Lapidus A."/>
            <person name="Cheng J.-F."/>
            <person name="Bruce D."/>
            <person name="Goodwin L."/>
            <person name="Pitluck S."/>
            <person name="Chertkov O."/>
            <person name="Detter J.C."/>
            <person name="Han C."/>
            <person name="Tapia R."/>
            <person name="Land M."/>
            <person name="Hauser L."/>
            <person name="Jeffries C."/>
            <person name="Kyrpides N."/>
            <person name="Ivanova N."/>
            <person name="Mikhailova N."/>
            <person name="Beauchemin N."/>
            <person name="Sen A."/>
            <person name="Sur S.A."/>
            <person name="Gtari M."/>
            <person name="Wall L."/>
            <person name="Tisa L."/>
            <person name="Woyke T."/>
        </authorList>
    </citation>
    <scope>NUCLEOTIDE SEQUENCE [LARGE SCALE GENOMIC DNA]</scope>
    <source>
        <strain evidence="3">DSM 45817 / CECT 9037 / EuI1c</strain>
    </source>
</reference>
<evidence type="ECO:0000313" key="2">
    <source>
        <dbReference type="EMBL" id="ADP78972.1"/>
    </source>
</evidence>
<proteinExistence type="predicted"/>
<dbReference type="RefSeq" id="WP_013422093.1">
    <property type="nucleotide sequence ID" value="NC_014666.1"/>
</dbReference>
<organism evidence="2 3">
    <name type="scientific">Pseudofrankia inefficax (strain DSM 45817 / CECT 9037 / DDB 130130 / EuI1c)</name>
    <name type="common">Frankia inefficax</name>
    <dbReference type="NCBI Taxonomy" id="298654"/>
    <lineage>
        <taxon>Bacteria</taxon>
        <taxon>Bacillati</taxon>
        <taxon>Actinomycetota</taxon>
        <taxon>Actinomycetes</taxon>
        <taxon>Frankiales</taxon>
        <taxon>Frankiaceae</taxon>
        <taxon>Pseudofrankia</taxon>
    </lineage>
</organism>
<evidence type="ECO:0000313" key="3">
    <source>
        <dbReference type="Proteomes" id="UP000002484"/>
    </source>
</evidence>
<dbReference type="EMBL" id="CP002299">
    <property type="protein sequence ID" value="ADP78972.1"/>
    <property type="molecule type" value="Genomic_DNA"/>
</dbReference>